<evidence type="ECO:0000313" key="2">
    <source>
        <dbReference type="EMBL" id="KAB1267517.1"/>
    </source>
</evidence>
<dbReference type="PANTHER" id="PTHR36961">
    <property type="entry name" value="LEUKEMIA-ASSOCIATED PROTEIN 7"/>
    <property type="match status" value="1"/>
</dbReference>
<gene>
    <name evidence="2" type="ORF">Cadr_000012630</name>
</gene>
<dbReference type="AlphaFoldDB" id="A0A5N4D8U3"/>
<comment type="caution">
    <text evidence="2">The sequence shown here is derived from an EMBL/GenBank/DDBJ whole genome shotgun (WGS) entry which is preliminary data.</text>
</comment>
<dbReference type="PANTHER" id="PTHR36961:SF1">
    <property type="entry name" value="LEUKEMIA-ASSOCIATED PROTEIN 7"/>
    <property type="match status" value="1"/>
</dbReference>
<feature type="region of interest" description="Disordered" evidence="1">
    <location>
        <begin position="26"/>
        <end position="89"/>
    </location>
</feature>
<accession>A0A5N4D8U3</accession>
<protein>
    <submittedName>
        <fullName evidence="2">Leukemia-associated protein 7</fullName>
    </submittedName>
</protein>
<evidence type="ECO:0000313" key="3">
    <source>
        <dbReference type="Proteomes" id="UP000299084"/>
    </source>
</evidence>
<dbReference type="Pfam" id="PF15760">
    <property type="entry name" value="DLEU7"/>
    <property type="match status" value="1"/>
</dbReference>
<sequence length="151" mass="15838">MASPAPLVASISHQMVALHTLQLLQPEWGWGDGPGTPGRPRDLDHVSTAPARRSGQQVAGQGSGREEGDGGRGAKNPESGAQASSPEVEVVLGVKGGMELLPLPGGRRPCTLARMAVRSTLARVVDSTSKLVNVERTLLGPLQQERSFPIH</sequence>
<dbReference type="EMBL" id="JWIN03000014">
    <property type="protein sequence ID" value="KAB1267517.1"/>
    <property type="molecule type" value="Genomic_DNA"/>
</dbReference>
<keyword evidence="3" id="KW-1185">Reference proteome</keyword>
<proteinExistence type="predicted"/>
<organism evidence="2 3">
    <name type="scientific">Camelus dromedarius</name>
    <name type="common">Dromedary</name>
    <name type="synonym">Arabian camel</name>
    <dbReference type="NCBI Taxonomy" id="9838"/>
    <lineage>
        <taxon>Eukaryota</taxon>
        <taxon>Metazoa</taxon>
        <taxon>Chordata</taxon>
        <taxon>Craniata</taxon>
        <taxon>Vertebrata</taxon>
        <taxon>Euteleostomi</taxon>
        <taxon>Mammalia</taxon>
        <taxon>Eutheria</taxon>
        <taxon>Laurasiatheria</taxon>
        <taxon>Artiodactyla</taxon>
        <taxon>Tylopoda</taxon>
        <taxon>Camelidae</taxon>
        <taxon>Camelus</taxon>
    </lineage>
</organism>
<name>A0A5N4D8U3_CAMDR</name>
<reference evidence="2 3" key="1">
    <citation type="journal article" date="2019" name="Mol. Ecol. Resour.">
        <title>Improving Illumina assemblies with Hi-C and long reads: an example with the North African dromedary.</title>
        <authorList>
            <person name="Elbers J.P."/>
            <person name="Rogers M.F."/>
            <person name="Perelman P.L."/>
            <person name="Proskuryakova A.A."/>
            <person name="Serdyukova N.A."/>
            <person name="Johnson W.E."/>
            <person name="Horin P."/>
            <person name="Corander J."/>
            <person name="Murphy D."/>
            <person name="Burger P.A."/>
        </authorList>
    </citation>
    <scope>NUCLEOTIDE SEQUENCE [LARGE SCALE GENOMIC DNA]</scope>
    <source>
        <strain evidence="2">Drom800</strain>
        <tissue evidence="2">Blood</tissue>
    </source>
</reference>
<dbReference type="Proteomes" id="UP000299084">
    <property type="component" value="Unassembled WGS sequence"/>
</dbReference>
<dbReference type="InterPro" id="IPR031510">
    <property type="entry name" value="DLEU7"/>
</dbReference>
<evidence type="ECO:0000256" key="1">
    <source>
        <dbReference type="SAM" id="MobiDB-lite"/>
    </source>
</evidence>
<dbReference type="STRING" id="9838.ENSCDRP00005031882"/>